<proteinExistence type="inferred from homology"/>
<sequence>MFEAPQITPFNFHPNDQKPLGNTHPSLYQAIFIEDQKEAGEKMKFGYKSETSAVFVGAATFAACFFIPRRFLALTIPLWLVASRLLARGAMNHARPVTDADTADKQAQARFVMSHDMPLAKRPVAIVTGTNSGIGYWTAVGLAVEGYEVVVTCRSAVLTQQTAERIRQEAVRRRLAQPQRYAHSPKSVLVEGHLPVECDDFDSVREFAGWVGKKYAQRNVQVLVNNAGGMRKAQAFSRFHPNLELHTAMNFLGPLLLTELLLPVLERNGGRVVYVSSEAHRFAQSLLLPGRFKVWRSLTAFPTCNGLISGKLLNALKDANQGPGKSSGPLQNPSIQHAFGRYGVSKLLNTYHAHMIARRYRDVKDEAHRVYACSLHPGCVATKFSRDIIGTFLGIIFSWASLLLLKTSEEGAQTTLHCAMCPREELELVSPSGEKPTTSADAVSPYFVECADQTTSMLRAYGWDVSEAAAICQWARQQVGLT</sequence>
<evidence type="ECO:0000313" key="4">
    <source>
        <dbReference type="EMBL" id="GET92728.1"/>
    </source>
</evidence>
<feature type="region of interest" description="Disordered" evidence="3">
    <location>
        <begin position="1"/>
        <end position="21"/>
    </location>
</feature>
<dbReference type="SUPFAM" id="SSF51735">
    <property type="entry name" value="NAD(P)-binding Rossmann-fold domains"/>
    <property type="match status" value="1"/>
</dbReference>
<dbReference type="EMBL" id="BLBS01000056">
    <property type="protein sequence ID" value="GET92728.1"/>
    <property type="molecule type" value="Genomic_DNA"/>
</dbReference>
<dbReference type="InterPro" id="IPR002347">
    <property type="entry name" value="SDR_fam"/>
</dbReference>
<dbReference type="PRINTS" id="PR00081">
    <property type="entry name" value="GDHRDH"/>
</dbReference>
<comment type="caution">
    <text evidence="4">The sequence shown here is derived from an EMBL/GenBank/DDBJ whole genome shotgun (WGS) entry which is preliminary data.</text>
</comment>
<organism evidence="4 5">
    <name type="scientific">Leishmania tarentolae</name>
    <name type="common">Sauroleishmania tarentolae</name>
    <dbReference type="NCBI Taxonomy" id="5689"/>
    <lineage>
        <taxon>Eukaryota</taxon>
        <taxon>Discoba</taxon>
        <taxon>Euglenozoa</taxon>
        <taxon>Kinetoplastea</taxon>
        <taxon>Metakinetoplastina</taxon>
        <taxon>Trypanosomatida</taxon>
        <taxon>Trypanosomatidae</taxon>
        <taxon>Leishmaniinae</taxon>
        <taxon>Leishmania</taxon>
        <taxon>lizard Leishmania</taxon>
    </lineage>
</organism>
<dbReference type="Pfam" id="PF00106">
    <property type="entry name" value="adh_short"/>
    <property type="match status" value="1"/>
</dbReference>
<gene>
    <name evidence="4" type="ORF">LtaPh_3522000</name>
</gene>
<evidence type="ECO:0000256" key="2">
    <source>
        <dbReference type="ARBA" id="ARBA00023002"/>
    </source>
</evidence>
<dbReference type="Gene3D" id="3.40.50.720">
    <property type="entry name" value="NAD(P)-binding Rossmann-like Domain"/>
    <property type="match status" value="1"/>
</dbReference>
<evidence type="ECO:0000256" key="1">
    <source>
        <dbReference type="ARBA" id="ARBA00006484"/>
    </source>
</evidence>
<dbReference type="AlphaFoldDB" id="A0A640KTN0"/>
<accession>A0A640KTN0</accession>
<evidence type="ECO:0008006" key="6">
    <source>
        <dbReference type="Google" id="ProtNLM"/>
    </source>
</evidence>
<dbReference type="OrthoDB" id="191139at2759"/>
<dbReference type="VEuPathDB" id="TriTrypDB:LtaPh_3522000"/>
<dbReference type="Proteomes" id="UP000419144">
    <property type="component" value="Unassembled WGS sequence"/>
</dbReference>
<keyword evidence="2" id="KW-0560">Oxidoreductase</keyword>
<name>A0A640KTN0_LEITA</name>
<evidence type="ECO:0000313" key="5">
    <source>
        <dbReference type="Proteomes" id="UP000419144"/>
    </source>
</evidence>
<protein>
    <recommendedName>
        <fullName evidence="6">Short chain dehydrogenase/reductase</fullName>
    </recommendedName>
</protein>
<comment type="similarity">
    <text evidence="1">Belongs to the short-chain dehydrogenases/reductases (SDR) family.</text>
</comment>
<dbReference type="GO" id="GO:0016491">
    <property type="term" value="F:oxidoreductase activity"/>
    <property type="evidence" value="ECO:0007669"/>
    <property type="project" value="UniProtKB-KW"/>
</dbReference>
<reference evidence="4" key="1">
    <citation type="submission" date="2019-11" db="EMBL/GenBank/DDBJ databases">
        <title>Leishmania tarentolae CDS.</title>
        <authorList>
            <person name="Goto Y."/>
            <person name="Yamagishi J."/>
        </authorList>
    </citation>
    <scope>NUCLEOTIDE SEQUENCE [LARGE SCALE GENOMIC DNA]</scope>
    <source>
        <strain evidence="4">Parrot Tar II</strain>
    </source>
</reference>
<keyword evidence="5" id="KW-1185">Reference proteome</keyword>
<dbReference type="PANTHER" id="PTHR24320">
    <property type="entry name" value="RETINOL DEHYDROGENASE"/>
    <property type="match status" value="1"/>
</dbReference>
<dbReference type="PANTHER" id="PTHR24320:SF284">
    <property type="entry name" value="DEHYDROGENASE, PUTATIVE-RELATED"/>
    <property type="match status" value="1"/>
</dbReference>
<evidence type="ECO:0000256" key="3">
    <source>
        <dbReference type="SAM" id="MobiDB-lite"/>
    </source>
</evidence>
<dbReference type="InterPro" id="IPR036291">
    <property type="entry name" value="NAD(P)-bd_dom_sf"/>
</dbReference>